<keyword evidence="4" id="KW-0052">Apoplast</keyword>
<comment type="function">
    <text evidence="4">Dirigent proteins impart stereoselectivity on the phenoxy radical-coupling reaction, yielding optically active lignans from two molecules of coniferyl alcohol in the biosynthesis of lignans, flavonolignans, and alkaloids and thus plays a central role in plant secondary metabolism.</text>
</comment>
<evidence type="ECO:0000256" key="1">
    <source>
        <dbReference type="ARBA" id="ARBA00010746"/>
    </source>
</evidence>
<dbReference type="GO" id="GO:0009699">
    <property type="term" value="P:phenylpropanoid biosynthetic process"/>
    <property type="evidence" value="ECO:0007669"/>
    <property type="project" value="UniProtKB-ARBA"/>
</dbReference>
<evidence type="ECO:0000256" key="2">
    <source>
        <dbReference type="ARBA" id="ARBA00011738"/>
    </source>
</evidence>
<comment type="subunit">
    <text evidence="2 4">Homodimer.</text>
</comment>
<dbReference type="PANTHER" id="PTHR21495">
    <property type="entry name" value="NUCLEOPORIN-RELATED"/>
    <property type="match status" value="1"/>
</dbReference>
<gene>
    <name evidence="5" type="ORF">U9M48_035118</name>
</gene>
<reference evidence="5 6" key="1">
    <citation type="submission" date="2024-02" db="EMBL/GenBank/DDBJ databases">
        <title>High-quality chromosome-scale genome assembly of Pensacola bahiagrass (Paspalum notatum Flugge var. saurae).</title>
        <authorList>
            <person name="Vega J.M."/>
            <person name="Podio M."/>
            <person name="Orjuela J."/>
            <person name="Siena L.A."/>
            <person name="Pessino S.C."/>
            <person name="Combes M.C."/>
            <person name="Mariac C."/>
            <person name="Albertini E."/>
            <person name="Pupilli F."/>
            <person name="Ortiz J.P.A."/>
            <person name="Leblanc O."/>
        </authorList>
    </citation>
    <scope>NUCLEOTIDE SEQUENCE [LARGE SCALE GENOMIC DNA]</scope>
    <source>
        <strain evidence="5">R1</strain>
        <tissue evidence="5">Leaf</tissue>
    </source>
</reference>
<keyword evidence="6" id="KW-1185">Reference proteome</keyword>
<evidence type="ECO:0000256" key="3">
    <source>
        <dbReference type="ARBA" id="ARBA00022525"/>
    </source>
</evidence>
<dbReference type="GO" id="GO:0048046">
    <property type="term" value="C:apoplast"/>
    <property type="evidence" value="ECO:0007669"/>
    <property type="project" value="UniProtKB-SubCell"/>
</dbReference>
<dbReference type="InterPro" id="IPR004265">
    <property type="entry name" value="Dirigent"/>
</dbReference>
<evidence type="ECO:0000313" key="5">
    <source>
        <dbReference type="EMBL" id="WVZ88618.1"/>
    </source>
</evidence>
<proteinExistence type="inferred from homology"/>
<keyword evidence="3 4" id="KW-0964">Secreted</keyword>
<evidence type="ECO:0000256" key="4">
    <source>
        <dbReference type="RuleBase" id="RU363099"/>
    </source>
</evidence>
<dbReference type="InterPro" id="IPR044859">
    <property type="entry name" value="Allene_oxi_cyc_Dirigent"/>
</dbReference>
<dbReference type="Pfam" id="PF03018">
    <property type="entry name" value="Dirigent"/>
    <property type="match status" value="2"/>
</dbReference>
<dbReference type="Proteomes" id="UP001341281">
    <property type="component" value="Chromosome 08"/>
</dbReference>
<dbReference type="Gene3D" id="2.40.480.10">
    <property type="entry name" value="Allene oxide cyclase-like"/>
    <property type="match status" value="2"/>
</dbReference>
<protein>
    <recommendedName>
        <fullName evidence="4">Dirigent protein</fullName>
    </recommendedName>
</protein>
<sequence>MENRRRIIKQTIAQTMAATTELLILILAIVASSSASAAAGDDKDTHIKLYWQDILSGPNPTAVQVAQAAGTNTSKTFFGGVMVIDDALTEGPDLNSSKIIGRAQGTYIGAGRDEVSLMMNMNFVFEDGEYNGSTIAIIGRNAVFDTVREMAVVGGTGVFRGARGYAQATTHTLDVKTGDATVDAQAMAAVAVLLVLVLAAVAAPPATGETTTHIKLYWHDVVSGPSPTAVQVARAAVTNTSKSLFGAVVVIDDALTEGPDLNSSKLLGRAQGTYIAAGKDEVSLMMNMNFVFQAGKYNGSTVAILGRNKVFSAVREMSIVGGTGVFRLARGYAQARTHTLDMKTGDATVEYNLFIKH</sequence>
<comment type="similarity">
    <text evidence="1 4">Belongs to the plant dirigent protein family.</text>
</comment>
<dbReference type="EMBL" id="CP144752">
    <property type="protein sequence ID" value="WVZ88618.1"/>
    <property type="molecule type" value="Genomic_DNA"/>
</dbReference>
<organism evidence="5 6">
    <name type="scientific">Paspalum notatum var. saurae</name>
    <dbReference type="NCBI Taxonomy" id="547442"/>
    <lineage>
        <taxon>Eukaryota</taxon>
        <taxon>Viridiplantae</taxon>
        <taxon>Streptophyta</taxon>
        <taxon>Embryophyta</taxon>
        <taxon>Tracheophyta</taxon>
        <taxon>Spermatophyta</taxon>
        <taxon>Magnoliopsida</taxon>
        <taxon>Liliopsida</taxon>
        <taxon>Poales</taxon>
        <taxon>Poaceae</taxon>
        <taxon>PACMAD clade</taxon>
        <taxon>Panicoideae</taxon>
        <taxon>Andropogonodae</taxon>
        <taxon>Paspaleae</taxon>
        <taxon>Paspalinae</taxon>
        <taxon>Paspalum</taxon>
    </lineage>
</organism>
<comment type="subcellular location">
    <subcellularLocation>
        <location evidence="4">Secreted</location>
        <location evidence="4">Extracellular space</location>
        <location evidence="4">Apoplast</location>
    </subcellularLocation>
</comment>
<name>A0AAQ3X7E1_PASNO</name>
<dbReference type="AlphaFoldDB" id="A0AAQ3X7E1"/>
<evidence type="ECO:0000313" key="6">
    <source>
        <dbReference type="Proteomes" id="UP001341281"/>
    </source>
</evidence>
<accession>A0AAQ3X7E1</accession>